<dbReference type="EMBL" id="LLXJ01000107">
    <property type="protein sequence ID" value="PKC14993.1"/>
    <property type="molecule type" value="Genomic_DNA"/>
</dbReference>
<evidence type="ECO:0000313" key="3">
    <source>
        <dbReference type="EMBL" id="PKC61953.1"/>
    </source>
</evidence>
<organism evidence="3 4">
    <name type="scientific">Rhizophagus irregularis</name>
    <dbReference type="NCBI Taxonomy" id="588596"/>
    <lineage>
        <taxon>Eukaryota</taxon>
        <taxon>Fungi</taxon>
        <taxon>Fungi incertae sedis</taxon>
        <taxon>Mucoromycota</taxon>
        <taxon>Glomeromycotina</taxon>
        <taxon>Glomeromycetes</taxon>
        <taxon>Glomerales</taxon>
        <taxon>Glomeraceae</taxon>
        <taxon>Rhizophagus</taxon>
    </lineage>
</organism>
<gene>
    <name evidence="3" type="ORF">RhiirA1_465789</name>
    <name evidence="2" type="ORF">RhiirA5_408759</name>
    <name evidence="1" type="ORF">RhiirA5_421982</name>
</gene>
<evidence type="ECO:0000313" key="2">
    <source>
        <dbReference type="EMBL" id="PKC14993.1"/>
    </source>
</evidence>
<dbReference type="OrthoDB" id="2436086at2759"/>
<dbReference type="Proteomes" id="UP000232688">
    <property type="component" value="Unassembled WGS sequence"/>
</dbReference>
<sequence>MAPHSPKEQCIVDPEIFASIQHQGNIHEEIPKELQIQYLSDSSKESDGDINGIVYGLHHQLFCATTVKYKNKIKVVIFLVDTGKLKLVENWTKYGVKREENRPRVLTIAWKSKRQRGKENFIWSNINGYTTTKGSIDENGRLRSRQLCRNERVAPPITVEAISSYSINNLIEIRVPETPSESEKGFESVDECRTLGYGNCAEINAKSTNEGVMQELLADDAIQCEHTLLNLLKSKYPFREETNQNILYDYEIRRLADFYNITDFYPVLACYDIIFLVKRP</sequence>
<protein>
    <submittedName>
        <fullName evidence="3">Uncharacterized protein</fullName>
    </submittedName>
</protein>
<proteinExistence type="predicted"/>
<name>A0A2I1EV04_9GLOM</name>
<accession>A0A2I1EV04</accession>
<reference evidence="3 4" key="4">
    <citation type="submission" date="2017-10" db="EMBL/GenBank/DDBJ databases">
        <title>Genome analyses suggest a sexual origin of heterokaryosis in a supposedly ancient asexual fungus.</title>
        <authorList>
            <person name="Corradi N."/>
            <person name="Sedzielewska K."/>
            <person name="Noel J."/>
            <person name="Charron P."/>
            <person name="Farinelli L."/>
            <person name="Marton T."/>
            <person name="Kruger M."/>
            <person name="Pelin A."/>
            <person name="Brachmann A."/>
            <person name="Corradi N."/>
        </authorList>
    </citation>
    <scope>NUCLEOTIDE SEQUENCE [LARGE SCALE GENOMIC DNA]</scope>
    <source>
        <strain evidence="3 4">A1</strain>
    </source>
</reference>
<dbReference type="EMBL" id="LLXJ01000980">
    <property type="protein sequence ID" value="PKC04620.1"/>
    <property type="molecule type" value="Genomic_DNA"/>
</dbReference>
<evidence type="ECO:0000313" key="5">
    <source>
        <dbReference type="Proteomes" id="UP000232722"/>
    </source>
</evidence>
<dbReference type="EMBL" id="LLXH01000916">
    <property type="protein sequence ID" value="PKC61953.1"/>
    <property type="molecule type" value="Genomic_DNA"/>
</dbReference>
<comment type="caution">
    <text evidence="3">The sequence shown here is derived from an EMBL/GenBank/DDBJ whole genome shotgun (WGS) entry which is preliminary data.</text>
</comment>
<evidence type="ECO:0000313" key="4">
    <source>
        <dbReference type="Proteomes" id="UP000232688"/>
    </source>
</evidence>
<reference evidence="3 4" key="3">
    <citation type="submission" date="2017-10" db="EMBL/GenBank/DDBJ databases">
        <title>Extensive intraspecific genome diversity in a model arbuscular mycorrhizal fungus.</title>
        <authorList>
            <person name="Chen E.C.H."/>
            <person name="Morin E."/>
            <person name="Baudet D."/>
            <person name="Noel J."/>
            <person name="Ndikumana S."/>
            <person name="Charron P."/>
            <person name="St-Onge C."/>
            <person name="Giorgi J."/>
            <person name="Grigoriev I.V."/>
            <person name="Roux C."/>
            <person name="Martin F.M."/>
            <person name="Corradi N."/>
        </authorList>
    </citation>
    <scope>NUCLEOTIDE SEQUENCE [LARGE SCALE GENOMIC DNA]</scope>
    <source>
        <strain evidence="3 4">A1</strain>
    </source>
</reference>
<dbReference type="AlphaFoldDB" id="A0A2I1EV04"/>
<dbReference type="VEuPathDB" id="FungiDB:RhiirA1_465789"/>
<dbReference type="Proteomes" id="UP000232722">
    <property type="component" value="Unassembled WGS sequence"/>
</dbReference>
<reference evidence="1 5" key="1">
    <citation type="submission" date="2016-04" db="EMBL/GenBank/DDBJ databases">
        <title>Genome analyses suggest a sexual origin of heterokaryosis in a supposedly ancient asexual fungus.</title>
        <authorList>
            <person name="Ropars J."/>
            <person name="Sedzielewska K."/>
            <person name="Noel J."/>
            <person name="Charron P."/>
            <person name="Farinelli L."/>
            <person name="Marton T."/>
            <person name="Kruger M."/>
            <person name="Pelin A."/>
            <person name="Brachmann A."/>
            <person name="Corradi N."/>
        </authorList>
    </citation>
    <scope>NUCLEOTIDE SEQUENCE [LARGE SCALE GENOMIC DNA]</scope>
    <source>
        <strain evidence="1 5">A5</strain>
    </source>
</reference>
<reference evidence="1 5" key="2">
    <citation type="submission" date="2017-09" db="EMBL/GenBank/DDBJ databases">
        <title>Extensive intraspecific genome diversity in a model arbuscular mycorrhizal fungus.</title>
        <authorList>
            <person name="Chen E.C."/>
            <person name="Morin E."/>
            <person name="Beaudet D."/>
            <person name="Noel J."/>
            <person name="Ndikumana S."/>
            <person name="Charron P."/>
            <person name="St-Onge C."/>
            <person name="Giorgi J."/>
            <person name="Grigoriev I.V."/>
            <person name="Roux C."/>
            <person name="Martin F.M."/>
            <person name="Corradi N."/>
        </authorList>
    </citation>
    <scope>NUCLEOTIDE SEQUENCE [LARGE SCALE GENOMIC DNA]</scope>
    <source>
        <strain evidence="1 5">A5</strain>
    </source>
</reference>
<evidence type="ECO:0000313" key="1">
    <source>
        <dbReference type="EMBL" id="PKC04620.1"/>
    </source>
</evidence>